<evidence type="ECO:0000313" key="2">
    <source>
        <dbReference type="Proteomes" id="UP000289738"/>
    </source>
</evidence>
<accession>A0A445EHB5</accession>
<organism evidence="1 2">
    <name type="scientific">Arachis hypogaea</name>
    <name type="common">Peanut</name>
    <dbReference type="NCBI Taxonomy" id="3818"/>
    <lineage>
        <taxon>Eukaryota</taxon>
        <taxon>Viridiplantae</taxon>
        <taxon>Streptophyta</taxon>
        <taxon>Embryophyta</taxon>
        <taxon>Tracheophyta</taxon>
        <taxon>Spermatophyta</taxon>
        <taxon>Magnoliopsida</taxon>
        <taxon>eudicotyledons</taxon>
        <taxon>Gunneridae</taxon>
        <taxon>Pentapetalae</taxon>
        <taxon>rosids</taxon>
        <taxon>fabids</taxon>
        <taxon>Fabales</taxon>
        <taxon>Fabaceae</taxon>
        <taxon>Papilionoideae</taxon>
        <taxon>50 kb inversion clade</taxon>
        <taxon>dalbergioids sensu lato</taxon>
        <taxon>Dalbergieae</taxon>
        <taxon>Pterocarpus clade</taxon>
        <taxon>Arachis</taxon>
    </lineage>
</organism>
<evidence type="ECO:0000313" key="1">
    <source>
        <dbReference type="EMBL" id="RYR74803.1"/>
    </source>
</evidence>
<keyword evidence="2" id="KW-1185">Reference proteome</keyword>
<sequence>MFSEILTSSNIKLFCLSDIRRRIYSHCPWINDGSILCSLDASNSSCAARLPLNTVHYEMIRMPLRFLHLNRSNFFRVCALHVKGQRKIADAAFLESDSVVGFATC</sequence>
<gene>
    <name evidence="1" type="ORF">Ahy_A02g009516</name>
</gene>
<reference evidence="1 2" key="1">
    <citation type="submission" date="2019-01" db="EMBL/GenBank/DDBJ databases">
        <title>Sequencing of cultivated peanut Arachis hypogaea provides insights into genome evolution and oil improvement.</title>
        <authorList>
            <person name="Chen X."/>
        </authorList>
    </citation>
    <scope>NUCLEOTIDE SEQUENCE [LARGE SCALE GENOMIC DNA]</scope>
    <source>
        <strain evidence="2">cv. Fuhuasheng</strain>
        <tissue evidence="1">Leaves</tissue>
    </source>
</reference>
<protein>
    <submittedName>
        <fullName evidence="1">Uncharacterized protein</fullName>
    </submittedName>
</protein>
<dbReference type="AlphaFoldDB" id="A0A445EHB5"/>
<name>A0A445EHB5_ARAHY</name>
<dbReference type="EMBL" id="SDMP01000002">
    <property type="protein sequence ID" value="RYR74803.1"/>
    <property type="molecule type" value="Genomic_DNA"/>
</dbReference>
<proteinExistence type="predicted"/>
<comment type="caution">
    <text evidence="1">The sequence shown here is derived from an EMBL/GenBank/DDBJ whole genome shotgun (WGS) entry which is preliminary data.</text>
</comment>
<dbReference type="Proteomes" id="UP000289738">
    <property type="component" value="Chromosome A02"/>
</dbReference>